<reference evidence="1 2" key="1">
    <citation type="submission" date="2016-10" db="EMBL/GenBank/DDBJ databases">
        <authorList>
            <person name="de Groot N.N."/>
        </authorList>
    </citation>
    <scope>NUCLEOTIDE SEQUENCE [LARGE SCALE GENOMIC DNA]</scope>
    <source>
        <strain evidence="1 2">DSM 1801</strain>
    </source>
</reference>
<sequence>MKELRELTEKIRTGNVILFVGAGVSATLNLPTWSQMLRKVAIDLEYDPDIFSMYGDPLVLAEYYKIQKGNLKGLANWMREKWKVEDERIRNSFVYQKIVELDFPVIYTTNFDTCLEQAYRIFKKPYTKIARVQDICKCQKGITQIVKLHGDVGNYHNMVLTESSYFDRMDLESPLDIKLRSDILGKSILFIGYSLSDINIRFLLYKLNKMWGFGNKKSQPRSYIFMANPNRIQEEVMRNRNITPIIGENTDQTESLEGFLGKLKQVKL</sequence>
<dbReference type="AlphaFoldDB" id="A0A1I0FGP6"/>
<dbReference type="SUPFAM" id="SSF52467">
    <property type="entry name" value="DHS-like NAD/FAD-binding domain"/>
    <property type="match status" value="1"/>
</dbReference>
<evidence type="ECO:0000313" key="1">
    <source>
        <dbReference type="EMBL" id="SET57128.1"/>
    </source>
</evidence>
<organism evidence="1 2">
    <name type="scientific">[Clostridium] polysaccharolyticum</name>
    <dbReference type="NCBI Taxonomy" id="29364"/>
    <lineage>
        <taxon>Bacteria</taxon>
        <taxon>Bacillati</taxon>
        <taxon>Bacillota</taxon>
        <taxon>Clostridia</taxon>
        <taxon>Lachnospirales</taxon>
        <taxon>Lachnospiraceae</taxon>
    </lineage>
</organism>
<proteinExistence type="predicted"/>
<protein>
    <submittedName>
        <fullName evidence="1">SIR2-like domain-containing protein</fullName>
    </submittedName>
</protein>
<dbReference type="Pfam" id="PF13289">
    <property type="entry name" value="SIR2_2"/>
    <property type="match status" value="1"/>
</dbReference>
<dbReference type="Proteomes" id="UP000199800">
    <property type="component" value="Unassembled WGS sequence"/>
</dbReference>
<keyword evidence="2" id="KW-1185">Reference proteome</keyword>
<dbReference type="PIRSF" id="PIRSF033541">
    <property type="entry name" value="ORF25P_Sir2"/>
    <property type="match status" value="1"/>
</dbReference>
<evidence type="ECO:0000313" key="2">
    <source>
        <dbReference type="Proteomes" id="UP000199800"/>
    </source>
</evidence>
<dbReference type="OrthoDB" id="78172at2"/>
<dbReference type="EMBL" id="FOHN01000031">
    <property type="protein sequence ID" value="SET57128.1"/>
    <property type="molecule type" value="Genomic_DNA"/>
</dbReference>
<name>A0A1I0FGP6_9FIRM</name>
<dbReference type="RefSeq" id="WP_092478828.1">
    <property type="nucleotide sequence ID" value="NZ_FOHN01000031.1"/>
</dbReference>
<gene>
    <name evidence="1" type="ORF">SAMN04487772_13129</name>
</gene>
<dbReference type="InterPro" id="IPR029035">
    <property type="entry name" value="DHS-like_NAD/FAD-binding_dom"/>
</dbReference>
<accession>A0A1I0FGP6</accession>
<dbReference type="InterPro" id="IPR014583">
    <property type="entry name" value="Uncharacterised_Sir2-like"/>
</dbReference>
<dbReference type="STRING" id="29364.SAMN04487772_13129"/>